<proteinExistence type="predicted"/>
<organism evidence="1 2">
    <name type="scientific">Arachis hypogaea</name>
    <name type="common">Peanut</name>
    <dbReference type="NCBI Taxonomy" id="3818"/>
    <lineage>
        <taxon>Eukaryota</taxon>
        <taxon>Viridiplantae</taxon>
        <taxon>Streptophyta</taxon>
        <taxon>Embryophyta</taxon>
        <taxon>Tracheophyta</taxon>
        <taxon>Spermatophyta</taxon>
        <taxon>Magnoliopsida</taxon>
        <taxon>eudicotyledons</taxon>
        <taxon>Gunneridae</taxon>
        <taxon>Pentapetalae</taxon>
        <taxon>rosids</taxon>
        <taxon>fabids</taxon>
        <taxon>Fabales</taxon>
        <taxon>Fabaceae</taxon>
        <taxon>Papilionoideae</taxon>
        <taxon>50 kb inversion clade</taxon>
        <taxon>dalbergioids sensu lato</taxon>
        <taxon>Dalbergieae</taxon>
        <taxon>Pterocarpus clade</taxon>
        <taxon>Arachis</taxon>
    </lineage>
</organism>
<dbReference type="EMBL" id="SDMP01000014">
    <property type="protein sequence ID" value="RYR15817.1"/>
    <property type="molecule type" value="Genomic_DNA"/>
</dbReference>
<keyword evidence="2" id="KW-1185">Reference proteome</keyword>
<accession>A0A444ZNQ2</accession>
<protein>
    <recommendedName>
        <fullName evidence="3">hAT-like transposase RNase-H fold domain-containing protein</fullName>
    </recommendedName>
</protein>
<dbReference type="PANTHER" id="PTHR46481:SF7">
    <property type="entry name" value="ZINC FINGER BED DOMAIN-CONTAINING PROTEIN RICESLEEPER 2-LIKE"/>
    <property type="match status" value="1"/>
</dbReference>
<evidence type="ECO:0008006" key="3">
    <source>
        <dbReference type="Google" id="ProtNLM"/>
    </source>
</evidence>
<name>A0A444ZNQ2_ARAHY</name>
<gene>
    <name evidence="1" type="ORF">Ahy_B04g072762</name>
</gene>
<dbReference type="Proteomes" id="UP000289738">
    <property type="component" value="Chromosome B04"/>
</dbReference>
<sequence length="101" mass="11862">MHALQARFKVPSQTTLVRDIGAFYAEEKMKLQDFFSENCGRVCLTTNSWTSIQIFTYDDKSFRRGYRRTIESYLNNWNLNWVFSVTVDNASSNDVAIKYLK</sequence>
<dbReference type="PANTHER" id="PTHR46481">
    <property type="entry name" value="ZINC FINGER BED DOMAIN-CONTAINING PROTEIN 4"/>
    <property type="match status" value="1"/>
</dbReference>
<dbReference type="InterPro" id="IPR052035">
    <property type="entry name" value="ZnF_BED_domain_contain"/>
</dbReference>
<evidence type="ECO:0000313" key="2">
    <source>
        <dbReference type="Proteomes" id="UP000289738"/>
    </source>
</evidence>
<evidence type="ECO:0000313" key="1">
    <source>
        <dbReference type="EMBL" id="RYR15817.1"/>
    </source>
</evidence>
<reference evidence="1 2" key="1">
    <citation type="submission" date="2019-01" db="EMBL/GenBank/DDBJ databases">
        <title>Sequencing of cultivated peanut Arachis hypogaea provides insights into genome evolution and oil improvement.</title>
        <authorList>
            <person name="Chen X."/>
        </authorList>
    </citation>
    <scope>NUCLEOTIDE SEQUENCE [LARGE SCALE GENOMIC DNA]</scope>
    <source>
        <strain evidence="2">cv. Fuhuasheng</strain>
        <tissue evidence="1">Leaves</tissue>
    </source>
</reference>
<dbReference type="AlphaFoldDB" id="A0A444ZNQ2"/>
<comment type="caution">
    <text evidence="1">The sequence shown here is derived from an EMBL/GenBank/DDBJ whole genome shotgun (WGS) entry which is preliminary data.</text>
</comment>